<feature type="transmembrane region" description="Helical" evidence="2">
    <location>
        <begin position="45"/>
        <end position="64"/>
    </location>
</feature>
<sequence>MGTVGGRALFPTPITPPPFPLRSEMIAPGSSPTRRSPRASHPSRLFLLPFFSPFTIAICTSLANTTSVRSLGASPAIAQAVISSSYVHLYATFTFTSIK</sequence>
<organism evidence="3 4">
    <name type="scientific">Botryobasidium botryosum (strain FD-172 SS1)</name>
    <dbReference type="NCBI Taxonomy" id="930990"/>
    <lineage>
        <taxon>Eukaryota</taxon>
        <taxon>Fungi</taxon>
        <taxon>Dikarya</taxon>
        <taxon>Basidiomycota</taxon>
        <taxon>Agaricomycotina</taxon>
        <taxon>Agaricomycetes</taxon>
        <taxon>Cantharellales</taxon>
        <taxon>Botryobasidiaceae</taxon>
        <taxon>Botryobasidium</taxon>
    </lineage>
</organism>
<protein>
    <submittedName>
        <fullName evidence="3">Uncharacterized protein</fullName>
    </submittedName>
</protein>
<evidence type="ECO:0000256" key="2">
    <source>
        <dbReference type="SAM" id="Phobius"/>
    </source>
</evidence>
<keyword evidence="2" id="KW-0472">Membrane</keyword>
<reference evidence="4" key="1">
    <citation type="journal article" date="2014" name="Proc. Natl. Acad. Sci. U.S.A.">
        <title>Extensive sampling of basidiomycete genomes demonstrates inadequacy of the white-rot/brown-rot paradigm for wood decay fungi.</title>
        <authorList>
            <person name="Riley R."/>
            <person name="Salamov A.A."/>
            <person name="Brown D.W."/>
            <person name="Nagy L.G."/>
            <person name="Floudas D."/>
            <person name="Held B.W."/>
            <person name="Levasseur A."/>
            <person name="Lombard V."/>
            <person name="Morin E."/>
            <person name="Otillar R."/>
            <person name="Lindquist E.A."/>
            <person name="Sun H."/>
            <person name="LaButti K.M."/>
            <person name="Schmutz J."/>
            <person name="Jabbour D."/>
            <person name="Luo H."/>
            <person name="Baker S.E."/>
            <person name="Pisabarro A.G."/>
            <person name="Walton J.D."/>
            <person name="Blanchette R.A."/>
            <person name="Henrissat B."/>
            <person name="Martin F."/>
            <person name="Cullen D."/>
            <person name="Hibbett D.S."/>
            <person name="Grigoriev I.V."/>
        </authorList>
    </citation>
    <scope>NUCLEOTIDE SEQUENCE [LARGE SCALE GENOMIC DNA]</scope>
    <source>
        <strain evidence="4">FD-172 SS1</strain>
    </source>
</reference>
<dbReference type="Proteomes" id="UP000027195">
    <property type="component" value="Unassembled WGS sequence"/>
</dbReference>
<keyword evidence="2" id="KW-1133">Transmembrane helix</keyword>
<proteinExistence type="predicted"/>
<evidence type="ECO:0000313" key="3">
    <source>
        <dbReference type="EMBL" id="KDQ17178.1"/>
    </source>
</evidence>
<name>A0A067MN34_BOTB1</name>
<dbReference type="HOGENOM" id="CLU_2320033_0_0_1"/>
<gene>
    <name evidence="3" type="ORF">BOTBODRAFT_599535</name>
</gene>
<accession>A0A067MN34</accession>
<dbReference type="InParanoid" id="A0A067MN34"/>
<evidence type="ECO:0000313" key="4">
    <source>
        <dbReference type="Proteomes" id="UP000027195"/>
    </source>
</evidence>
<keyword evidence="4" id="KW-1185">Reference proteome</keyword>
<evidence type="ECO:0000256" key="1">
    <source>
        <dbReference type="SAM" id="MobiDB-lite"/>
    </source>
</evidence>
<feature type="region of interest" description="Disordered" evidence="1">
    <location>
        <begin position="21"/>
        <end position="40"/>
    </location>
</feature>
<dbReference type="AlphaFoldDB" id="A0A067MN34"/>
<feature type="transmembrane region" description="Helical" evidence="2">
    <location>
        <begin position="76"/>
        <end position="98"/>
    </location>
</feature>
<keyword evidence="2" id="KW-0812">Transmembrane</keyword>
<dbReference type="EMBL" id="KL198024">
    <property type="protein sequence ID" value="KDQ17178.1"/>
    <property type="molecule type" value="Genomic_DNA"/>
</dbReference>